<proteinExistence type="predicted"/>
<reference evidence="4" key="2">
    <citation type="submission" date="2021-05" db="EMBL/GenBank/DDBJ databases">
        <authorList>
            <person name="Moolhuijzen P.M."/>
            <person name="Moffat C.S."/>
        </authorList>
    </citation>
    <scope>NUCLEOTIDE SEQUENCE</scope>
    <source>
        <strain evidence="4">86-124</strain>
    </source>
</reference>
<protein>
    <submittedName>
        <fullName evidence="3">Uncharacterized protein</fullName>
    </submittedName>
</protein>
<dbReference type="EMBL" id="NQIK02000006">
    <property type="protein sequence ID" value="KAF7569923.1"/>
    <property type="molecule type" value="Genomic_DNA"/>
</dbReference>
<comment type="caution">
    <text evidence="3">The sequence shown here is derived from an EMBL/GenBank/DDBJ whole genome shotgun (WGS) entry which is preliminary data.</text>
</comment>
<dbReference type="Proteomes" id="UP000249757">
    <property type="component" value="Unassembled WGS sequence"/>
</dbReference>
<reference evidence="4" key="3">
    <citation type="journal article" date="2022" name="bioRxiv">
        <title>A global pangenome for the wheat fungal pathogen Pyrenophora tritici-repentis and prediction of effector protein structural homology.</title>
        <authorList>
            <person name="Moolhuijzen P."/>
            <person name="See P.T."/>
            <person name="Shi G."/>
            <person name="Powell H.R."/>
            <person name="Cockram J."/>
            <person name="Jorgensen L.N."/>
            <person name="Benslimane H."/>
            <person name="Strelkov S.E."/>
            <person name="Turner J."/>
            <person name="Liu Z."/>
            <person name="Moffat C.S."/>
        </authorList>
    </citation>
    <scope>NUCLEOTIDE SEQUENCE</scope>
    <source>
        <strain evidence="4">86-124</strain>
    </source>
</reference>
<feature type="chain" id="PRO_5042701111" evidence="2">
    <location>
        <begin position="19"/>
        <end position="170"/>
    </location>
</feature>
<keyword evidence="1" id="KW-0472">Membrane</keyword>
<keyword evidence="1" id="KW-1133">Transmembrane helix</keyword>
<reference evidence="6" key="4">
    <citation type="journal article" date="2022" name="Microb. Genom.">
        <title>A global pangenome for the wheat fungal pathogen Pyrenophora tritici-repentis and prediction of effector protein structural homology.</title>
        <authorList>
            <person name="Moolhuijzen P.M."/>
            <person name="See P.T."/>
            <person name="Shi G."/>
            <person name="Powell H.R."/>
            <person name="Cockram J."/>
            <person name="Jorgensen L.N."/>
            <person name="Benslimane H."/>
            <person name="Strelkov S.E."/>
            <person name="Turner J."/>
            <person name="Liu Z."/>
            <person name="Moffat C.S."/>
        </authorList>
    </citation>
    <scope>NUCLEOTIDE SEQUENCE [LARGE SCALE GENOMIC DNA]</scope>
</reference>
<keyword evidence="2" id="KW-0732">Signal</keyword>
<organism evidence="3 5">
    <name type="scientific">Pyrenophora tritici-repentis</name>
    <dbReference type="NCBI Taxonomy" id="45151"/>
    <lineage>
        <taxon>Eukaryota</taxon>
        <taxon>Fungi</taxon>
        <taxon>Dikarya</taxon>
        <taxon>Ascomycota</taxon>
        <taxon>Pezizomycotina</taxon>
        <taxon>Dothideomycetes</taxon>
        <taxon>Pleosporomycetidae</taxon>
        <taxon>Pleosporales</taxon>
        <taxon>Pleosporineae</taxon>
        <taxon>Pleosporaceae</taxon>
        <taxon>Pyrenophora</taxon>
    </lineage>
</organism>
<accession>A0A2W1FMC4</accession>
<dbReference type="AlphaFoldDB" id="A0A2W1FMC4"/>
<evidence type="ECO:0000256" key="2">
    <source>
        <dbReference type="SAM" id="SignalP"/>
    </source>
</evidence>
<evidence type="ECO:0000313" key="3">
    <source>
        <dbReference type="EMBL" id="KAF7569923.1"/>
    </source>
</evidence>
<evidence type="ECO:0000256" key="1">
    <source>
        <dbReference type="SAM" id="Phobius"/>
    </source>
</evidence>
<evidence type="ECO:0000313" key="5">
    <source>
        <dbReference type="Proteomes" id="UP000245464"/>
    </source>
</evidence>
<evidence type="ECO:0000313" key="6">
    <source>
        <dbReference type="Proteomes" id="UP000249757"/>
    </source>
</evidence>
<keyword evidence="6" id="KW-1185">Reference proteome</keyword>
<name>A0A2W1FMC4_9PLEO</name>
<keyword evidence="1" id="KW-0812">Transmembrane</keyword>
<feature type="signal peptide" evidence="2">
    <location>
        <begin position="1"/>
        <end position="18"/>
    </location>
</feature>
<feature type="transmembrane region" description="Helical" evidence="1">
    <location>
        <begin position="80"/>
        <end position="102"/>
    </location>
</feature>
<dbReference type="Proteomes" id="UP000245464">
    <property type="component" value="Chromosome 6"/>
</dbReference>
<reference evidence="3" key="1">
    <citation type="journal article" date="2018" name="BMC Genomics">
        <title>Comparative genomics of the wheat fungal pathogen Pyrenophora tritici-repentis reveals chromosomal variations and genome plasticity.</title>
        <authorList>
            <person name="Moolhuijzen P."/>
            <person name="See P.T."/>
            <person name="Hane J.K."/>
            <person name="Shi G."/>
            <person name="Liu Z."/>
            <person name="Oliver R.P."/>
            <person name="Moffat C.S."/>
        </authorList>
    </citation>
    <scope>NUCLEOTIDE SEQUENCE [LARGE SCALE GENOMIC DNA]</scope>
    <source>
        <strain evidence="3">M4</strain>
    </source>
</reference>
<evidence type="ECO:0000313" key="4">
    <source>
        <dbReference type="EMBL" id="KAI1509192.1"/>
    </source>
</evidence>
<gene>
    <name evidence="4" type="ORF">Ptr86124_011732</name>
    <name evidence="3" type="ORF">PtrM4_123380</name>
</gene>
<dbReference type="OrthoDB" id="10450014at2759"/>
<dbReference type="EMBL" id="NRDI02000021">
    <property type="protein sequence ID" value="KAI1509192.1"/>
    <property type="molecule type" value="Genomic_DNA"/>
</dbReference>
<sequence length="170" mass="18133">MSTISIVLALLLTTSTHATPLSTSTLEPTKVTVMATATLAARQAETLLPWTPAWTDPAWTTPSPSGLTSLEKSTSLEGGVLVAIIIGSLLAFGLLGCVIHWYRRGSSGSCCRRRTRIKVVPCVERDAGLNVAAAARTVRQPKGVHIAAPRDDSEYGPYVTWTRGKGFTQI</sequence>